<dbReference type="PANTHER" id="PTHR47510">
    <property type="entry name" value="REVERSE TRANSCRIPTASE DOMAIN-CONTAINING PROTEIN"/>
    <property type="match status" value="1"/>
</dbReference>
<reference evidence="4 5" key="1">
    <citation type="submission" date="2016-02" db="EMBL/GenBank/DDBJ databases">
        <title>Genome analysis of coral dinoflagellate symbionts highlights evolutionary adaptations to a symbiotic lifestyle.</title>
        <authorList>
            <person name="Aranda M."/>
            <person name="Li Y."/>
            <person name="Liew Y.J."/>
            <person name="Baumgarten S."/>
            <person name="Simakov O."/>
            <person name="Wilson M."/>
            <person name="Piel J."/>
            <person name="Ashoor H."/>
            <person name="Bougouffa S."/>
            <person name="Bajic V.B."/>
            <person name="Ryu T."/>
            <person name="Ravasi T."/>
            <person name="Bayer T."/>
            <person name="Micklem G."/>
            <person name="Kim H."/>
            <person name="Bhak J."/>
            <person name="Lajeunesse T.C."/>
            <person name="Voolstra C.R."/>
        </authorList>
    </citation>
    <scope>NUCLEOTIDE SEQUENCE [LARGE SCALE GENOMIC DNA]</scope>
    <source>
        <strain evidence="4 5">CCMP2467</strain>
    </source>
</reference>
<proteinExistence type="predicted"/>
<feature type="transmembrane region" description="Helical" evidence="2">
    <location>
        <begin position="949"/>
        <end position="972"/>
    </location>
</feature>
<feature type="region of interest" description="Disordered" evidence="1">
    <location>
        <begin position="1019"/>
        <end position="1043"/>
    </location>
</feature>
<dbReference type="PANTHER" id="PTHR47510:SF3">
    <property type="entry name" value="ENDO_EXONUCLEASE_PHOSPHATASE DOMAIN-CONTAINING PROTEIN"/>
    <property type="match status" value="1"/>
</dbReference>
<evidence type="ECO:0000256" key="1">
    <source>
        <dbReference type="SAM" id="MobiDB-lite"/>
    </source>
</evidence>
<name>A0A1Q9DYX2_SYMMI</name>
<feature type="domain" description="Reverse transcriptase" evidence="3">
    <location>
        <begin position="200"/>
        <end position="477"/>
    </location>
</feature>
<dbReference type="Pfam" id="PF00078">
    <property type="entry name" value="RVT_1"/>
    <property type="match status" value="1"/>
</dbReference>
<dbReference type="InterPro" id="IPR043128">
    <property type="entry name" value="Rev_trsase/Diguanyl_cyclase"/>
</dbReference>
<feature type="compositionally biased region" description="Polar residues" evidence="1">
    <location>
        <begin position="1128"/>
        <end position="1150"/>
    </location>
</feature>
<dbReference type="InterPro" id="IPR000477">
    <property type="entry name" value="RT_dom"/>
</dbReference>
<dbReference type="EMBL" id="LSRX01000331">
    <property type="protein sequence ID" value="OLQ00362.1"/>
    <property type="molecule type" value="Genomic_DNA"/>
</dbReference>
<feature type="transmembrane region" description="Helical" evidence="2">
    <location>
        <begin position="676"/>
        <end position="695"/>
    </location>
</feature>
<dbReference type="OrthoDB" id="409242at2759"/>
<protein>
    <submittedName>
        <fullName evidence="4">Putative 149 kDa protein</fullName>
    </submittedName>
</protein>
<keyword evidence="5" id="KW-1185">Reference proteome</keyword>
<keyword evidence="2" id="KW-0472">Membrane</keyword>
<evidence type="ECO:0000259" key="3">
    <source>
        <dbReference type="PROSITE" id="PS50878"/>
    </source>
</evidence>
<evidence type="ECO:0000313" key="4">
    <source>
        <dbReference type="EMBL" id="OLQ00362.1"/>
    </source>
</evidence>
<dbReference type="Gene3D" id="3.30.70.270">
    <property type="match status" value="1"/>
</dbReference>
<evidence type="ECO:0000256" key="2">
    <source>
        <dbReference type="SAM" id="Phobius"/>
    </source>
</evidence>
<dbReference type="Proteomes" id="UP000186817">
    <property type="component" value="Unassembled WGS sequence"/>
</dbReference>
<feature type="region of interest" description="Disordered" evidence="1">
    <location>
        <begin position="1194"/>
        <end position="1218"/>
    </location>
</feature>
<feature type="transmembrane region" description="Helical" evidence="2">
    <location>
        <begin position="893"/>
        <end position="911"/>
    </location>
</feature>
<evidence type="ECO:0000313" key="5">
    <source>
        <dbReference type="Proteomes" id="UP000186817"/>
    </source>
</evidence>
<organism evidence="4 5">
    <name type="scientific">Symbiodinium microadriaticum</name>
    <name type="common">Dinoflagellate</name>
    <name type="synonym">Zooxanthella microadriatica</name>
    <dbReference type="NCBI Taxonomy" id="2951"/>
    <lineage>
        <taxon>Eukaryota</taxon>
        <taxon>Sar</taxon>
        <taxon>Alveolata</taxon>
        <taxon>Dinophyceae</taxon>
        <taxon>Suessiales</taxon>
        <taxon>Symbiodiniaceae</taxon>
        <taxon>Symbiodinium</taxon>
    </lineage>
</organism>
<comment type="caution">
    <text evidence="4">The sequence shown here is derived from an EMBL/GenBank/DDBJ whole genome shotgun (WGS) entry which is preliminary data.</text>
</comment>
<feature type="compositionally biased region" description="Polar residues" evidence="1">
    <location>
        <begin position="1022"/>
        <end position="1040"/>
    </location>
</feature>
<gene>
    <name evidence="4" type="ORF">AK812_SmicGene16989</name>
</gene>
<feature type="region of interest" description="Disordered" evidence="1">
    <location>
        <begin position="742"/>
        <end position="769"/>
    </location>
</feature>
<feature type="compositionally biased region" description="Low complexity" evidence="1">
    <location>
        <begin position="1206"/>
        <end position="1218"/>
    </location>
</feature>
<keyword evidence="2" id="KW-0812">Transmembrane</keyword>
<dbReference type="PROSITE" id="PS50878">
    <property type="entry name" value="RT_POL"/>
    <property type="match status" value="1"/>
</dbReference>
<accession>A0A1Q9DYX2</accession>
<feature type="region of interest" description="Disordered" evidence="1">
    <location>
        <begin position="1121"/>
        <end position="1151"/>
    </location>
</feature>
<keyword evidence="2" id="KW-1133">Transmembrane helix</keyword>
<sequence>MTMELPHDFTIVDEGDLSRIAARCTKPRRAKAYQDDDEVKSAFRQAREAVNDRKLWKHAQKLRKQKRAQWQRDRYTAILGGDWAEYRALQRDRDRKRGWWGDLLRDRSSHKLTREVETHLVEKLTNPALSDWDDILQQHIELVRGGDEEFVPFSLLDVRTVLQDMKTSSAVGPDGISVSLLRHIASHDELGPQLLSLINHIVGNLALPAGWRDSFLALLAKVDRPTRPKDLRPICVSSSFHKMITKLVCTRVMPLLRSGSRISGCGKGRQAADVIGCLSRVRDVVQEWKMPMLLCKLDISGAFDRIDRLKLVEYLNSKLSHADVPCELRYMLAQMRTYKLIGQVPGGEKIMLEPNVGIKQGAPESAELFGMVMDHLLGELIGTKQWRNFGPHHPEMDLSLVFYQDDIFIIESDVVRLCRRVKVLERYLARAGLQLAAEKTKIIASPWVVGTRRARVGGDLFEVAAPSESVKVLGLAFNLYESPVQQARELMGRARAAAAKHQTLLRGKASWKQKVHMMETLVASQFKWTAGAVHWSREDLRSINVLQLHTMRNMFRMGRLGDESWVTWNTRTMRTCRAWLAAHHVPRWSTLILTLQHTLSGNNLSAIMLATDIVDQFMSIILNVSFRMLTARPGIYLPKIGTDGHQFVRLSLRNGMPNGAGIDSLRLRTSEVGLDLLILCLVIPSGLKGGGVLLLPRFRVMAAARGAWRLVLTGAVVSFLLDAMQEREDDYPGHLWEARWDEPAGTGSANSSSAWDDHSTEAAPEVAGGEVPCQTDRVSSYYDYTLYMASSWDAELCATLQAEEEHAVLHSPDPTEVPLSFLGVQPPQAAVTEDTLLPEQSVVEVSYSDPAKVVDWLELVGDARQLRGRRSVLATYVARDPAEIEALVVFGKYTGFLFVFYRFYEALVVFGKYTGFLFVFYRFYEALVVFGKYTGFLFVYALALRYRELFQHVSLHGLFVLLGPFVLTAGVLQGGRDRWHHPDGSLVHRFRGGEFTDYETLTALAPVPEEVPADIARLPKPVSSTTGDEPTALTDHSTTAGEDAGLADTEAGLSSNSSCDIGFFKHGEWMPRARTESELRAHRGGQGEIRSKRKRERMQAYFPGQWKPAWLVNYARDKKKREVGTEAPESSQSFMTEESMEPSQPSTHVVPQSDWASWSSWSYWGSEGVGAGASSWSWSYQTWQQWEEEAEQFTSDDQWPWHPPDLGEGTPSSTTSTTLPEHGLGTWLGLLGNSLVNSAADLWGYHCFVDEFNVVGLLYLAEHFYDNVDQHYYDDEHCLACLLAVDEYLFDLERDKHVDDEHHHHLMGELLVDFELDMFIDDEHYHVDEFDMVYSSYRAVQLVEYFAVVLHLYFFFGEHQHLIALLDRMGAHLKLNYHNLGTCSACCPSE</sequence>
<feature type="transmembrane region" description="Helical" evidence="2">
    <location>
        <begin position="923"/>
        <end position="943"/>
    </location>
</feature>